<proteinExistence type="predicted"/>
<comment type="caution">
    <text evidence="2">The sequence shown here is derived from an EMBL/GenBank/DDBJ whole genome shotgun (WGS) entry which is preliminary data.</text>
</comment>
<reference evidence="2" key="1">
    <citation type="submission" date="2019-03" db="EMBL/GenBank/DDBJ databases">
        <title>Single cell metagenomics reveals metabolic interactions within the superorganism composed of flagellate Streblomastix strix and complex community of Bacteroidetes bacteria on its surface.</title>
        <authorList>
            <person name="Treitli S.C."/>
            <person name="Kolisko M."/>
            <person name="Husnik F."/>
            <person name="Keeling P."/>
            <person name="Hampl V."/>
        </authorList>
    </citation>
    <scope>NUCLEOTIDE SEQUENCE</scope>
    <source>
        <strain evidence="2">STM</strain>
    </source>
</reference>
<name>A0A5J4R6X5_9ZZZZ</name>
<protein>
    <recommendedName>
        <fullName evidence="1">Type II CBASS E2 protein domain-containing protein</fullName>
    </recommendedName>
</protein>
<dbReference type="InterPro" id="IPR058588">
    <property type="entry name" value="E2-CBASS"/>
</dbReference>
<sequence length="143" mass="16763">MATYIQHKKANPLVQIGAMKLKYPQFKSKKVGDNIIFIGDLFVKPELPIYTVSIEYRGNLRPTVKIISPELVEKPPHTFSDKSLCLYHSSNFKWSAEKLIAKEIVDWTITWIYFYEYWLQEGEWIAPEVPHNTDTKDEQKDTL</sequence>
<organism evidence="2">
    <name type="scientific">termite gut metagenome</name>
    <dbReference type="NCBI Taxonomy" id="433724"/>
    <lineage>
        <taxon>unclassified sequences</taxon>
        <taxon>metagenomes</taxon>
        <taxon>organismal metagenomes</taxon>
    </lineage>
</organism>
<dbReference type="Pfam" id="PF26395">
    <property type="entry name" value="E2-CBASS"/>
    <property type="match status" value="1"/>
</dbReference>
<gene>
    <name evidence="2" type="ORF">EZS27_021765</name>
</gene>
<dbReference type="AlphaFoldDB" id="A0A5J4R6X5"/>
<dbReference type="EMBL" id="SNRY01001650">
    <property type="protein sequence ID" value="KAA6329428.1"/>
    <property type="molecule type" value="Genomic_DNA"/>
</dbReference>
<evidence type="ECO:0000259" key="1">
    <source>
        <dbReference type="Pfam" id="PF26395"/>
    </source>
</evidence>
<feature type="domain" description="Type II CBASS E2 protein" evidence="1">
    <location>
        <begin position="15"/>
        <end position="131"/>
    </location>
</feature>
<accession>A0A5J4R6X5</accession>
<evidence type="ECO:0000313" key="2">
    <source>
        <dbReference type="EMBL" id="KAA6329428.1"/>
    </source>
</evidence>